<dbReference type="AlphaFoldDB" id="A0A9X2KDP4"/>
<comment type="caution">
    <text evidence="3">The sequence shown here is derived from an EMBL/GenBank/DDBJ whole genome shotgun (WGS) entry which is preliminary data.</text>
</comment>
<organism evidence="3 4">
    <name type="scientific">Aurantimonas marianensis</name>
    <dbReference type="NCBI Taxonomy" id="2920428"/>
    <lineage>
        <taxon>Bacteria</taxon>
        <taxon>Pseudomonadati</taxon>
        <taxon>Pseudomonadota</taxon>
        <taxon>Alphaproteobacteria</taxon>
        <taxon>Hyphomicrobiales</taxon>
        <taxon>Aurantimonadaceae</taxon>
        <taxon>Aurantimonas</taxon>
    </lineage>
</organism>
<dbReference type="EMBL" id="JALHBS010000002">
    <property type="protein sequence ID" value="MCP3053606.1"/>
    <property type="molecule type" value="Genomic_DNA"/>
</dbReference>
<evidence type="ECO:0000313" key="3">
    <source>
        <dbReference type="EMBL" id="MCP3053606.1"/>
    </source>
</evidence>
<evidence type="ECO:0000313" key="4">
    <source>
        <dbReference type="Proteomes" id="UP001155220"/>
    </source>
</evidence>
<dbReference type="SUPFAM" id="SSF50475">
    <property type="entry name" value="FMN-binding split barrel"/>
    <property type="match status" value="1"/>
</dbReference>
<proteinExistence type="predicted"/>
<dbReference type="InterPro" id="IPR012349">
    <property type="entry name" value="Split_barrel_FMN-bd"/>
</dbReference>
<evidence type="ECO:0000259" key="2">
    <source>
        <dbReference type="Pfam" id="PF20766"/>
    </source>
</evidence>
<dbReference type="Pfam" id="PF04289">
    <property type="entry name" value="DUF447_N"/>
    <property type="match status" value="1"/>
</dbReference>
<dbReference type="RefSeq" id="WP_253962505.1">
    <property type="nucleotide sequence ID" value="NZ_JALHBS010000002.1"/>
</dbReference>
<dbReference type="Proteomes" id="UP001155220">
    <property type="component" value="Unassembled WGS sequence"/>
</dbReference>
<accession>A0A9X2KDP4</accession>
<gene>
    <name evidence="3" type="ORF">MJ956_00400</name>
</gene>
<dbReference type="InterPro" id="IPR007386">
    <property type="entry name" value="DUF447_N"/>
</dbReference>
<feature type="domain" description="DUF447" evidence="1">
    <location>
        <begin position="5"/>
        <end position="119"/>
    </location>
</feature>
<protein>
    <submittedName>
        <fullName evidence="3">DUF447 family protein</fullName>
    </submittedName>
</protein>
<dbReference type="Gene3D" id="1.20.58.290">
    <property type="entry name" value="Hypothetical membrane protein ta0354_69_121"/>
    <property type="match status" value="1"/>
</dbReference>
<feature type="domain" description="DUF447" evidence="2">
    <location>
        <begin position="126"/>
        <end position="178"/>
    </location>
</feature>
<keyword evidence="4" id="KW-1185">Reference proteome</keyword>
<dbReference type="InterPro" id="IPR049288">
    <property type="entry name" value="DUF447_C"/>
</dbReference>
<dbReference type="Pfam" id="PF20766">
    <property type="entry name" value="DUF447_C"/>
    <property type="match status" value="1"/>
</dbReference>
<name>A0A9X2KDP4_9HYPH</name>
<sequence>MPYIRETILTTCSASGEGHIAPLGIIQDGEGWVVAPFRPSTTLVNLEATGVAVVNYTDEAKIFAGCLTGRKDWPLTSIEGCNVPRLEAALAHDVLEVVTVTPDAQRPRFTCRVAASGQHRPFQGMNRAKAAVLEAAILVSRLHMLPAEKIEDEIAYLKIAIDKTAGPDEEQAWYWLLEKVIDHLAELERTGPAVRSTADRD</sequence>
<evidence type="ECO:0000259" key="1">
    <source>
        <dbReference type="Pfam" id="PF04289"/>
    </source>
</evidence>
<reference evidence="3" key="1">
    <citation type="submission" date="2022-03" db="EMBL/GenBank/DDBJ databases">
        <title>Aurantimonas Liuensis sp. Nov., isolated from the hadal seawater of the Mariana Trench.</title>
        <authorList>
            <person name="Liu R."/>
        </authorList>
    </citation>
    <scope>NUCLEOTIDE SEQUENCE</scope>
    <source>
        <strain evidence="3">LRZ36</strain>
    </source>
</reference>
<dbReference type="Gene3D" id="2.30.110.10">
    <property type="entry name" value="Electron Transport, Fmn-binding Protein, Chain A"/>
    <property type="match status" value="1"/>
</dbReference>